<dbReference type="Pfam" id="PF00581">
    <property type="entry name" value="Rhodanese"/>
    <property type="match status" value="1"/>
</dbReference>
<dbReference type="SMART" id="SM00450">
    <property type="entry name" value="RHOD"/>
    <property type="match status" value="1"/>
</dbReference>
<accession>A0ABU5QHD5</accession>
<dbReference type="SUPFAM" id="SSF52833">
    <property type="entry name" value="Thioredoxin-like"/>
    <property type="match status" value="1"/>
</dbReference>
<dbReference type="EMBL" id="JAYFUL010000001">
    <property type="protein sequence ID" value="MEA5256467.1"/>
    <property type="molecule type" value="Genomic_DNA"/>
</dbReference>
<dbReference type="InterPro" id="IPR036249">
    <property type="entry name" value="Thioredoxin-like_sf"/>
</dbReference>
<evidence type="ECO:0000259" key="8">
    <source>
        <dbReference type="PROSITE" id="PS51352"/>
    </source>
</evidence>
<dbReference type="PROSITE" id="PS50206">
    <property type="entry name" value="RHODANESE_3"/>
    <property type="match status" value="1"/>
</dbReference>
<keyword evidence="3" id="KW-0249">Electron transport</keyword>
<keyword evidence="4" id="KW-1015">Disulfide bond</keyword>
<dbReference type="Pfam" id="PF00085">
    <property type="entry name" value="Thioredoxin"/>
    <property type="match status" value="1"/>
</dbReference>
<evidence type="ECO:0000256" key="5">
    <source>
        <dbReference type="ARBA" id="ARBA00023284"/>
    </source>
</evidence>
<dbReference type="InterPro" id="IPR005746">
    <property type="entry name" value="Thioredoxin"/>
</dbReference>
<feature type="domain" description="Thioredoxin" evidence="8">
    <location>
        <begin position="115"/>
        <end position="238"/>
    </location>
</feature>
<dbReference type="InterPro" id="IPR013766">
    <property type="entry name" value="Thioredoxin_domain"/>
</dbReference>
<keyword evidence="2" id="KW-0813">Transport</keyword>
<evidence type="ECO:0000259" key="7">
    <source>
        <dbReference type="PROSITE" id="PS50206"/>
    </source>
</evidence>
<feature type="domain" description="Rhodanese" evidence="7">
    <location>
        <begin position="38"/>
        <end position="128"/>
    </location>
</feature>
<dbReference type="PANTHER" id="PTHR45663:SF11">
    <property type="entry name" value="GEO12009P1"/>
    <property type="match status" value="1"/>
</dbReference>
<dbReference type="Gene3D" id="3.40.250.10">
    <property type="entry name" value="Rhodanese-like domain"/>
    <property type="match status" value="1"/>
</dbReference>
<sequence>MKNIIRTFIFLTILSIANISISLSQVLSTAEFQKKYSENTNAQLIDVRTNGEYGGGHLAKAQNIDYRSPDFIQKINTLDKSKPVFVYCLSGGRSKAAAEVLKQNGFTTVYDLQGGYLKWTASNLPVEGSKENTNAKGYSKTEIEAILKENEVVVLDFFASWCGPCIKMMPSVDKLSQELSGKVKFVKVDADASKAVVENYKVDEIPTFIVFKNGKQVKRSTGYLEEKALQKMITNQLSI</sequence>
<dbReference type="PRINTS" id="PR00421">
    <property type="entry name" value="THIOREDOXIN"/>
</dbReference>
<comment type="similarity">
    <text evidence="1">Belongs to the thioredoxin family.</text>
</comment>
<evidence type="ECO:0000256" key="1">
    <source>
        <dbReference type="ARBA" id="ARBA00008987"/>
    </source>
</evidence>
<name>A0ABU5QHD5_9BACT</name>
<dbReference type="Gene3D" id="3.40.30.10">
    <property type="entry name" value="Glutaredoxin"/>
    <property type="match status" value="1"/>
</dbReference>
<dbReference type="CDD" id="cd00158">
    <property type="entry name" value="RHOD"/>
    <property type="match status" value="1"/>
</dbReference>
<dbReference type="PANTHER" id="PTHR45663">
    <property type="entry name" value="GEO12009P1"/>
    <property type="match status" value="1"/>
</dbReference>
<comment type="caution">
    <text evidence="9">The sequence shown here is derived from an EMBL/GenBank/DDBJ whole genome shotgun (WGS) entry which is preliminary data.</text>
</comment>
<evidence type="ECO:0000256" key="4">
    <source>
        <dbReference type="ARBA" id="ARBA00023157"/>
    </source>
</evidence>
<protein>
    <recommendedName>
        <fullName evidence="6">Thioredoxin</fullName>
    </recommendedName>
</protein>
<dbReference type="InterPro" id="IPR001763">
    <property type="entry name" value="Rhodanese-like_dom"/>
</dbReference>
<evidence type="ECO:0000256" key="2">
    <source>
        <dbReference type="ARBA" id="ARBA00022448"/>
    </source>
</evidence>
<dbReference type="RefSeq" id="WP_323246255.1">
    <property type="nucleotide sequence ID" value="NZ_JAYFUL010000001.1"/>
</dbReference>
<dbReference type="Proteomes" id="UP001304671">
    <property type="component" value="Unassembled WGS sequence"/>
</dbReference>
<evidence type="ECO:0000313" key="10">
    <source>
        <dbReference type="Proteomes" id="UP001304671"/>
    </source>
</evidence>
<gene>
    <name evidence="9" type="primary">trxA</name>
    <name evidence="9" type="ORF">VB264_01655</name>
</gene>
<dbReference type="NCBIfam" id="TIGR01068">
    <property type="entry name" value="thioredoxin"/>
    <property type="match status" value="1"/>
</dbReference>
<proteinExistence type="inferred from homology"/>
<evidence type="ECO:0000256" key="6">
    <source>
        <dbReference type="NCBIfam" id="TIGR01068"/>
    </source>
</evidence>
<evidence type="ECO:0000313" key="9">
    <source>
        <dbReference type="EMBL" id="MEA5256467.1"/>
    </source>
</evidence>
<reference evidence="9 10" key="1">
    <citation type="submission" date="2023-12" db="EMBL/GenBank/DDBJ databases">
        <title>Novel species of the genus Arcicella isolated from rivers.</title>
        <authorList>
            <person name="Lu H."/>
        </authorList>
    </citation>
    <scope>NUCLEOTIDE SEQUENCE [LARGE SCALE GENOMIC DNA]</scope>
    <source>
        <strain evidence="9 10">LMG 21963</strain>
    </source>
</reference>
<organism evidence="9 10">
    <name type="scientific">Arcicella aquatica</name>
    <dbReference type="NCBI Taxonomy" id="217141"/>
    <lineage>
        <taxon>Bacteria</taxon>
        <taxon>Pseudomonadati</taxon>
        <taxon>Bacteroidota</taxon>
        <taxon>Cytophagia</taxon>
        <taxon>Cytophagales</taxon>
        <taxon>Flectobacillaceae</taxon>
        <taxon>Arcicella</taxon>
    </lineage>
</organism>
<evidence type="ECO:0000256" key="3">
    <source>
        <dbReference type="ARBA" id="ARBA00022982"/>
    </source>
</evidence>
<dbReference type="PROSITE" id="PS51352">
    <property type="entry name" value="THIOREDOXIN_2"/>
    <property type="match status" value="1"/>
</dbReference>
<dbReference type="CDD" id="cd02947">
    <property type="entry name" value="TRX_family"/>
    <property type="match status" value="1"/>
</dbReference>
<dbReference type="SUPFAM" id="SSF52821">
    <property type="entry name" value="Rhodanese/Cell cycle control phosphatase"/>
    <property type="match status" value="1"/>
</dbReference>
<keyword evidence="5" id="KW-0676">Redox-active center</keyword>
<dbReference type="InterPro" id="IPR036873">
    <property type="entry name" value="Rhodanese-like_dom_sf"/>
</dbReference>
<keyword evidence="10" id="KW-1185">Reference proteome</keyword>